<proteinExistence type="inferred from homology"/>
<dbReference type="InterPro" id="IPR011010">
    <property type="entry name" value="DNA_brk_join_enz"/>
</dbReference>
<reference evidence="6 7" key="1">
    <citation type="submission" date="2020-10" db="EMBL/GenBank/DDBJ databases">
        <title>Phylogeny of dyella-like bacteria.</title>
        <authorList>
            <person name="Fu J."/>
        </authorList>
    </citation>
    <scope>NUCLEOTIDE SEQUENCE [LARGE SCALE GENOMIC DNA]</scope>
    <source>
        <strain evidence="6 7">DHOB07</strain>
    </source>
</reference>
<dbReference type="SUPFAM" id="SSF56349">
    <property type="entry name" value="DNA breaking-rejoining enzymes"/>
    <property type="match status" value="1"/>
</dbReference>
<keyword evidence="7" id="KW-1185">Reference proteome</keyword>
<dbReference type="Pfam" id="PF13356">
    <property type="entry name" value="Arm-DNA-bind_3"/>
    <property type="match status" value="1"/>
</dbReference>
<dbReference type="InterPro" id="IPR010998">
    <property type="entry name" value="Integrase_recombinase_N"/>
</dbReference>
<dbReference type="Proteomes" id="UP001620405">
    <property type="component" value="Unassembled WGS sequence"/>
</dbReference>
<evidence type="ECO:0000313" key="7">
    <source>
        <dbReference type="Proteomes" id="UP001620405"/>
    </source>
</evidence>
<keyword evidence="2" id="KW-0229">DNA integration</keyword>
<comment type="similarity">
    <text evidence="1">Belongs to the 'phage' integrase family.</text>
</comment>
<dbReference type="PANTHER" id="PTHR30629:SF2">
    <property type="entry name" value="PROPHAGE INTEGRASE INTS-RELATED"/>
    <property type="match status" value="1"/>
</dbReference>
<accession>A0ABW8J0D1</accession>
<dbReference type="CDD" id="cd00801">
    <property type="entry name" value="INT_P4_C"/>
    <property type="match status" value="1"/>
</dbReference>
<dbReference type="InterPro" id="IPR013762">
    <property type="entry name" value="Integrase-like_cat_sf"/>
</dbReference>
<protein>
    <submittedName>
        <fullName evidence="6">Tyrosine-type recombinase/integrase</fullName>
    </submittedName>
</protein>
<feature type="domain" description="Tyr recombinase" evidence="5">
    <location>
        <begin position="201"/>
        <end position="379"/>
    </location>
</feature>
<dbReference type="InterPro" id="IPR050808">
    <property type="entry name" value="Phage_Integrase"/>
</dbReference>
<dbReference type="Pfam" id="PF00589">
    <property type="entry name" value="Phage_integrase"/>
    <property type="match status" value="1"/>
</dbReference>
<name>A0ABW8J0D1_9GAMM</name>
<dbReference type="InterPro" id="IPR002104">
    <property type="entry name" value="Integrase_catalytic"/>
</dbReference>
<dbReference type="PROSITE" id="PS51898">
    <property type="entry name" value="TYR_RECOMBINASE"/>
    <property type="match status" value="1"/>
</dbReference>
<sequence length="404" mass="44964">MLTVPQIKNAPLKAKPYKKADGLGLTLLVQPDGGKFWRFRYRYAGKEQMLSLGAWPDVSLAEARQLRDEARARLRTGVNPASLRKQVKAQAVVAAANTFRAVAAEWIELHRGSWRPSHTTRVQSQLDRDILPALGDRPIGEISPHEVLVVAKQVEARDALDQAKRCLQRMTAIFALGVRSLRCDSNPARELAGVIKTRRVKHHAALPFDQVPDYLDSLEKVGAGPEARGAMELLILTAARSGEVRGMRWPEVDMRADLWRIPGERTKTGMEHLVPLSRQAMAVLERAQSLSGGGELVFPSPSKPKEPLTANALLMIVRRMGYQPGEVTPHGFRATFSTTMNELGHNPDVIERVLAHVPADKIRAAYHRAQYLEERRVLLQTWADMIDGNRSGANVVPLRRRAKA</sequence>
<dbReference type="InterPro" id="IPR038488">
    <property type="entry name" value="Integrase_DNA-bd_sf"/>
</dbReference>
<dbReference type="InterPro" id="IPR053876">
    <property type="entry name" value="Phage_int_M"/>
</dbReference>
<dbReference type="Pfam" id="PF22022">
    <property type="entry name" value="Phage_int_M"/>
    <property type="match status" value="1"/>
</dbReference>
<gene>
    <name evidence="6" type="ORF">ISP13_16070</name>
</gene>
<dbReference type="Gene3D" id="1.10.150.130">
    <property type="match status" value="1"/>
</dbReference>
<evidence type="ECO:0000256" key="1">
    <source>
        <dbReference type="ARBA" id="ARBA00008857"/>
    </source>
</evidence>
<keyword evidence="3" id="KW-0238">DNA-binding</keyword>
<organism evidence="6 7">
    <name type="scientific">Dyella lipolytica</name>
    <dbReference type="NCBI Taxonomy" id="1867835"/>
    <lineage>
        <taxon>Bacteria</taxon>
        <taxon>Pseudomonadati</taxon>
        <taxon>Pseudomonadota</taxon>
        <taxon>Gammaproteobacteria</taxon>
        <taxon>Lysobacterales</taxon>
        <taxon>Rhodanobacteraceae</taxon>
        <taxon>Dyella</taxon>
    </lineage>
</organism>
<evidence type="ECO:0000259" key="5">
    <source>
        <dbReference type="PROSITE" id="PS51898"/>
    </source>
</evidence>
<comment type="caution">
    <text evidence="6">The sequence shown here is derived from an EMBL/GenBank/DDBJ whole genome shotgun (WGS) entry which is preliminary data.</text>
</comment>
<dbReference type="InterPro" id="IPR025166">
    <property type="entry name" value="Integrase_DNA_bind_dom"/>
</dbReference>
<dbReference type="Gene3D" id="3.30.160.390">
    <property type="entry name" value="Integrase, DNA-binding domain"/>
    <property type="match status" value="1"/>
</dbReference>
<dbReference type="EMBL" id="JADIKG010000013">
    <property type="protein sequence ID" value="MFK2875059.1"/>
    <property type="molecule type" value="Genomic_DNA"/>
</dbReference>
<keyword evidence="4" id="KW-0233">DNA recombination</keyword>
<dbReference type="Gene3D" id="1.10.443.10">
    <property type="entry name" value="Intergrase catalytic core"/>
    <property type="match status" value="1"/>
</dbReference>
<evidence type="ECO:0000313" key="6">
    <source>
        <dbReference type="EMBL" id="MFK2875059.1"/>
    </source>
</evidence>
<evidence type="ECO:0000256" key="2">
    <source>
        <dbReference type="ARBA" id="ARBA00022908"/>
    </source>
</evidence>
<dbReference type="PANTHER" id="PTHR30629">
    <property type="entry name" value="PROPHAGE INTEGRASE"/>
    <property type="match status" value="1"/>
</dbReference>
<evidence type="ECO:0000256" key="3">
    <source>
        <dbReference type="ARBA" id="ARBA00023125"/>
    </source>
</evidence>
<dbReference type="RefSeq" id="WP_284395962.1">
    <property type="nucleotide sequence ID" value="NZ_BSNQ01000003.1"/>
</dbReference>
<evidence type="ECO:0000256" key="4">
    <source>
        <dbReference type="ARBA" id="ARBA00023172"/>
    </source>
</evidence>